<dbReference type="EMBL" id="WNJL01000012">
    <property type="protein sequence ID" value="NDU41670.1"/>
    <property type="molecule type" value="Genomic_DNA"/>
</dbReference>
<evidence type="ECO:0000256" key="10">
    <source>
        <dbReference type="ARBA" id="ARBA00029514"/>
    </source>
</evidence>
<feature type="binding site" evidence="14">
    <location>
        <position position="196"/>
    </location>
    <ligand>
        <name>[4Fe-4S] cluster</name>
        <dbReference type="ChEBI" id="CHEBI:49883"/>
    </ligand>
</feature>
<dbReference type="InterPro" id="IPR004511">
    <property type="entry name" value="PAPS/APS_Rdtase"/>
</dbReference>
<dbReference type="GO" id="GO:0004604">
    <property type="term" value="F:phosphoadenylyl-sulfate reductase (thioredoxin) activity"/>
    <property type="evidence" value="ECO:0007669"/>
    <property type="project" value="UniProtKB-UniRule"/>
</dbReference>
<comment type="subcellular location">
    <subcellularLocation>
        <location evidence="14">Cytoplasm</location>
    </subcellularLocation>
</comment>
<dbReference type="PANTHER" id="PTHR46482:SF9">
    <property type="entry name" value="5'-ADENYLYLSULFATE REDUCTASE 1, CHLOROPLASTIC"/>
    <property type="match status" value="1"/>
</dbReference>
<dbReference type="InterPro" id="IPR011798">
    <property type="entry name" value="APS_reductase"/>
</dbReference>
<feature type="binding site" evidence="14">
    <location>
        <position position="110"/>
    </location>
    <ligand>
        <name>[4Fe-4S] cluster</name>
        <dbReference type="ChEBI" id="CHEBI:49883"/>
    </ligand>
</feature>
<evidence type="ECO:0000256" key="7">
    <source>
        <dbReference type="ARBA" id="ARBA00024298"/>
    </source>
</evidence>
<dbReference type="GO" id="GO:0046872">
    <property type="term" value="F:metal ion binding"/>
    <property type="evidence" value="ECO:0007669"/>
    <property type="project" value="UniProtKB-KW"/>
</dbReference>
<dbReference type="NCBIfam" id="TIGR02055">
    <property type="entry name" value="APS_reductase"/>
    <property type="match status" value="1"/>
</dbReference>
<dbReference type="PIRSF" id="PIRSF000857">
    <property type="entry name" value="PAPS_reductase"/>
    <property type="match status" value="1"/>
</dbReference>
<dbReference type="PANTHER" id="PTHR46482">
    <property type="entry name" value="5'-ADENYLYLSULFATE REDUCTASE 3, CHLOROPLASTIC"/>
    <property type="match status" value="1"/>
</dbReference>
<feature type="domain" description="Phosphoadenosine phosphosulphate reductase" evidence="15">
    <location>
        <begin position="26"/>
        <end position="199"/>
    </location>
</feature>
<evidence type="ECO:0000256" key="9">
    <source>
        <dbReference type="ARBA" id="ARBA00024386"/>
    </source>
</evidence>
<dbReference type="SUPFAM" id="SSF52402">
    <property type="entry name" value="Adenine nucleotide alpha hydrolases-like"/>
    <property type="match status" value="1"/>
</dbReference>
<dbReference type="Gene3D" id="3.40.50.620">
    <property type="entry name" value="HUPs"/>
    <property type="match status" value="1"/>
</dbReference>
<sequence>MSTKPKMQDILLLFEVLRNAPYAPAAFATSFGAEDMVLTDLIAKRAPWIEIFTLDTGRLPEETYRLMQETLNRYSLPIKIYFPEDLAVEHYVQAHGPNAFYESQALRKACCHMRKVEPLRRALQGKKAWLTGMRQAQSPSRQGLAVHQWDEIHALHKFNPLAAWHNDEVWDYIRQFEVPYNHLHDQGYPSIGCAPCTRAISPGQDIRAGRWWWEGADTKECGLHIVDGELIRVKLAAAPKASEQME</sequence>
<reference evidence="16" key="1">
    <citation type="submission" date="2019-11" db="EMBL/GenBank/DDBJ databases">
        <title>Acidithiobacillus ferrianus sp. nov.: a facultatively anaerobic and extremely acidophilic chemolithoautotroph.</title>
        <authorList>
            <person name="Norris P.R."/>
            <person name="Falagan C."/>
            <person name="Moya-Beltran A."/>
            <person name="Castro M."/>
            <person name="Quatrini R."/>
            <person name="Johnson D.B."/>
        </authorList>
    </citation>
    <scope>NUCLEOTIDE SEQUENCE [LARGE SCALE GENOMIC DNA]</scope>
    <source>
        <strain evidence="16">MG</strain>
    </source>
</reference>
<gene>
    <name evidence="14" type="primary">cysH</name>
    <name evidence="16" type="ORF">GL267_03110</name>
</gene>
<feature type="binding site" evidence="14">
    <location>
        <position position="193"/>
    </location>
    <ligand>
        <name>[4Fe-4S] cluster</name>
        <dbReference type="ChEBI" id="CHEBI:49883"/>
    </ligand>
</feature>
<name>A0A845UAI8_9PROT</name>
<dbReference type="NCBIfam" id="NF002537">
    <property type="entry name" value="PRK02090.1"/>
    <property type="match status" value="1"/>
</dbReference>
<evidence type="ECO:0000256" key="8">
    <source>
        <dbReference type="ARBA" id="ARBA00024327"/>
    </source>
</evidence>
<dbReference type="GO" id="GO:0051539">
    <property type="term" value="F:4 iron, 4 sulfur cluster binding"/>
    <property type="evidence" value="ECO:0007669"/>
    <property type="project" value="UniProtKB-UniRule"/>
</dbReference>
<keyword evidence="5 14" id="KW-0408">Iron</keyword>
<comment type="cofactor">
    <cofactor evidence="14">
        <name>[4Fe-4S] cluster</name>
        <dbReference type="ChEBI" id="CHEBI:49883"/>
    </cofactor>
    <text evidence="14">Binds 1 [4Fe-4S] cluster per subunit.</text>
</comment>
<evidence type="ECO:0000259" key="15">
    <source>
        <dbReference type="Pfam" id="PF01507"/>
    </source>
</evidence>
<keyword evidence="3 14" id="KW-0479">Metal-binding</keyword>
<evidence type="ECO:0000256" key="4">
    <source>
        <dbReference type="ARBA" id="ARBA00023002"/>
    </source>
</evidence>
<dbReference type="GO" id="GO:0019379">
    <property type="term" value="P:sulfate assimilation, phosphoadenylyl sulfate reduction by phosphoadenylyl-sulfate reductase (thioredoxin)"/>
    <property type="evidence" value="ECO:0007669"/>
    <property type="project" value="UniProtKB-UniRule"/>
</dbReference>
<evidence type="ECO:0000256" key="12">
    <source>
        <dbReference type="ARBA" id="ARBA00032041"/>
    </source>
</evidence>
<keyword evidence="2 14" id="KW-0963">Cytoplasm</keyword>
<evidence type="ECO:0000256" key="1">
    <source>
        <dbReference type="ARBA" id="ARBA00009732"/>
    </source>
</evidence>
<comment type="function">
    <text evidence="7 14">Catalyzes the formation of sulfite from adenosine 5'-phosphosulfate (APS) using thioredoxin as an electron donor.</text>
</comment>
<organism evidence="16">
    <name type="scientific">Acidithiobacillus ferrianus</name>
    <dbReference type="NCBI Taxonomy" id="2678518"/>
    <lineage>
        <taxon>Bacteria</taxon>
        <taxon>Pseudomonadati</taxon>
        <taxon>Pseudomonadota</taxon>
        <taxon>Acidithiobacillia</taxon>
        <taxon>Acidithiobacillales</taxon>
        <taxon>Acidithiobacillaceae</taxon>
        <taxon>Acidithiobacillus</taxon>
    </lineage>
</organism>
<comment type="caution">
    <text evidence="16">The sequence shown here is derived from an EMBL/GenBank/DDBJ whole genome shotgun (WGS) entry which is preliminary data.</text>
</comment>
<dbReference type="AlphaFoldDB" id="A0A845UAI8"/>
<evidence type="ECO:0000256" key="5">
    <source>
        <dbReference type="ARBA" id="ARBA00023004"/>
    </source>
</evidence>
<dbReference type="EC" id="1.8.4.10" evidence="9 14"/>
<keyword evidence="6 14" id="KW-0411">Iron-sulfur</keyword>
<dbReference type="HAMAP" id="MF_00063">
    <property type="entry name" value="CysH"/>
    <property type="match status" value="1"/>
</dbReference>
<keyword evidence="4 14" id="KW-0560">Oxidoreductase</keyword>
<dbReference type="GO" id="GO:0043866">
    <property type="term" value="F:adenylyl-sulfate reductase (thioredoxin) activity"/>
    <property type="evidence" value="ECO:0007669"/>
    <property type="project" value="UniProtKB-EC"/>
</dbReference>
<dbReference type="NCBIfam" id="TIGR00434">
    <property type="entry name" value="cysH"/>
    <property type="match status" value="1"/>
</dbReference>
<protein>
    <recommendedName>
        <fullName evidence="10 14">Adenosine 5'-phosphosulfate reductase</fullName>
        <shortName evidence="14">APS reductase</shortName>
        <ecNumber evidence="9 14">1.8.4.10</ecNumber>
    </recommendedName>
    <alternativeName>
        <fullName evidence="12 14">5'-adenylylsulfate reductase</fullName>
    </alternativeName>
    <alternativeName>
        <fullName evidence="11 14">Thioredoxin-dependent 5'-adenylylsulfate reductase</fullName>
    </alternativeName>
</protein>
<proteinExistence type="inferred from homology"/>
<evidence type="ECO:0000256" key="6">
    <source>
        <dbReference type="ARBA" id="ARBA00023014"/>
    </source>
</evidence>
<dbReference type="RefSeq" id="WP_163096444.1">
    <property type="nucleotide sequence ID" value="NZ_CP127524.1"/>
</dbReference>
<comment type="similarity">
    <text evidence="1 14">Belongs to the PAPS reductase family. CysH subfamily.</text>
</comment>
<feature type="active site" description="Nucleophile; cysteine thiosulfonate intermediate" evidence="14">
    <location>
        <position position="221"/>
    </location>
</feature>
<dbReference type="CDD" id="cd23945">
    <property type="entry name" value="PAPS_reductase"/>
    <property type="match status" value="1"/>
</dbReference>
<dbReference type="GO" id="GO:0005737">
    <property type="term" value="C:cytoplasm"/>
    <property type="evidence" value="ECO:0007669"/>
    <property type="project" value="UniProtKB-SubCell"/>
</dbReference>
<comment type="pathway">
    <text evidence="8 14">Sulfur metabolism; hydrogen sulfide biosynthesis; sulfite from sulfate.</text>
</comment>
<evidence type="ECO:0000256" key="11">
    <source>
        <dbReference type="ARBA" id="ARBA00030894"/>
    </source>
</evidence>
<evidence type="ECO:0000256" key="13">
    <source>
        <dbReference type="ARBA" id="ARBA00048441"/>
    </source>
</evidence>
<feature type="binding site" evidence="14">
    <location>
        <position position="111"/>
    </location>
    <ligand>
        <name>[4Fe-4S] cluster</name>
        <dbReference type="ChEBI" id="CHEBI:49883"/>
    </ligand>
</feature>
<evidence type="ECO:0000313" key="16">
    <source>
        <dbReference type="EMBL" id="NDU41670.1"/>
    </source>
</evidence>
<dbReference type="InterPro" id="IPR014729">
    <property type="entry name" value="Rossmann-like_a/b/a_fold"/>
</dbReference>
<dbReference type="Pfam" id="PF01507">
    <property type="entry name" value="PAPS_reduct"/>
    <property type="match status" value="1"/>
</dbReference>
<comment type="catalytic activity">
    <reaction evidence="13 14">
        <text>[thioredoxin]-disulfide + sulfite + AMP + 2 H(+) = adenosine 5'-phosphosulfate + [thioredoxin]-dithiol</text>
        <dbReference type="Rhea" id="RHEA:21976"/>
        <dbReference type="Rhea" id="RHEA-COMP:10698"/>
        <dbReference type="Rhea" id="RHEA-COMP:10700"/>
        <dbReference type="ChEBI" id="CHEBI:15378"/>
        <dbReference type="ChEBI" id="CHEBI:17359"/>
        <dbReference type="ChEBI" id="CHEBI:29950"/>
        <dbReference type="ChEBI" id="CHEBI:50058"/>
        <dbReference type="ChEBI" id="CHEBI:58243"/>
        <dbReference type="ChEBI" id="CHEBI:456215"/>
        <dbReference type="EC" id="1.8.4.10"/>
    </reaction>
</comment>
<evidence type="ECO:0000256" key="14">
    <source>
        <dbReference type="HAMAP-Rule" id="MF_00063"/>
    </source>
</evidence>
<dbReference type="InterPro" id="IPR002500">
    <property type="entry name" value="PAPS_reduct_dom"/>
</dbReference>
<dbReference type="GO" id="GO:0070814">
    <property type="term" value="P:hydrogen sulfide biosynthetic process"/>
    <property type="evidence" value="ECO:0007669"/>
    <property type="project" value="UniProtKB-UniRule"/>
</dbReference>
<accession>A0A845UAI8</accession>
<dbReference type="GO" id="GO:0019344">
    <property type="term" value="P:cysteine biosynthetic process"/>
    <property type="evidence" value="ECO:0007669"/>
    <property type="project" value="InterPro"/>
</dbReference>
<evidence type="ECO:0000256" key="2">
    <source>
        <dbReference type="ARBA" id="ARBA00022490"/>
    </source>
</evidence>
<evidence type="ECO:0000256" key="3">
    <source>
        <dbReference type="ARBA" id="ARBA00022723"/>
    </source>
</evidence>